<dbReference type="GO" id="GO:0055085">
    <property type="term" value="P:transmembrane transport"/>
    <property type="evidence" value="ECO:0007669"/>
    <property type="project" value="TreeGrafter"/>
</dbReference>
<feature type="transmembrane region" description="Helical" evidence="6">
    <location>
        <begin position="77"/>
        <end position="99"/>
    </location>
</feature>
<dbReference type="InterPro" id="IPR002549">
    <property type="entry name" value="AI-2E-like"/>
</dbReference>
<evidence type="ECO:0000256" key="2">
    <source>
        <dbReference type="ARBA" id="ARBA00009773"/>
    </source>
</evidence>
<dbReference type="PROSITE" id="PS51257">
    <property type="entry name" value="PROKAR_LIPOPROTEIN"/>
    <property type="match status" value="1"/>
</dbReference>
<dbReference type="Proteomes" id="UP000593802">
    <property type="component" value="Chromosome"/>
</dbReference>
<evidence type="ECO:0000256" key="3">
    <source>
        <dbReference type="ARBA" id="ARBA00022692"/>
    </source>
</evidence>
<feature type="transmembrane region" description="Helical" evidence="6">
    <location>
        <begin position="164"/>
        <end position="181"/>
    </location>
</feature>
<dbReference type="KEGG" id="eff:skT53_12810"/>
<accession>A0A7I8DBS8</accession>
<keyword evidence="4 6" id="KW-1133">Transmembrane helix</keyword>
<evidence type="ECO:0000256" key="1">
    <source>
        <dbReference type="ARBA" id="ARBA00004141"/>
    </source>
</evidence>
<dbReference type="Pfam" id="PF01594">
    <property type="entry name" value="AI-2E_transport"/>
    <property type="match status" value="1"/>
</dbReference>
<dbReference type="PANTHER" id="PTHR21716">
    <property type="entry name" value="TRANSMEMBRANE PROTEIN"/>
    <property type="match status" value="1"/>
</dbReference>
<reference evidence="7 8" key="1">
    <citation type="submission" date="2020-08" db="EMBL/GenBank/DDBJ databases">
        <title>Complete Genome Sequence of Effusibacillus dendaii Strain skT53, Isolated from Farmland soil.</title>
        <authorList>
            <person name="Konishi T."/>
            <person name="Kawasaki H."/>
        </authorList>
    </citation>
    <scope>NUCLEOTIDE SEQUENCE [LARGE SCALE GENOMIC DNA]</scope>
    <source>
        <strain evidence="8">skT53</strain>
    </source>
</reference>
<feature type="transmembrane region" description="Helical" evidence="6">
    <location>
        <begin position="34"/>
        <end position="57"/>
    </location>
</feature>
<evidence type="ECO:0000256" key="6">
    <source>
        <dbReference type="SAM" id="Phobius"/>
    </source>
</evidence>
<organism evidence="7 8">
    <name type="scientific">Effusibacillus dendaii</name>
    <dbReference type="NCBI Taxonomy" id="2743772"/>
    <lineage>
        <taxon>Bacteria</taxon>
        <taxon>Bacillati</taxon>
        <taxon>Bacillota</taxon>
        <taxon>Bacilli</taxon>
        <taxon>Bacillales</taxon>
        <taxon>Alicyclobacillaceae</taxon>
        <taxon>Effusibacillus</taxon>
    </lineage>
</organism>
<proteinExistence type="inferred from homology"/>
<keyword evidence="5 6" id="KW-0472">Membrane</keyword>
<evidence type="ECO:0000313" key="8">
    <source>
        <dbReference type="Proteomes" id="UP000593802"/>
    </source>
</evidence>
<evidence type="ECO:0000256" key="5">
    <source>
        <dbReference type="ARBA" id="ARBA00023136"/>
    </source>
</evidence>
<feature type="transmembrane region" description="Helical" evidence="6">
    <location>
        <begin position="222"/>
        <end position="243"/>
    </location>
</feature>
<evidence type="ECO:0000313" key="7">
    <source>
        <dbReference type="EMBL" id="BCJ86296.1"/>
    </source>
</evidence>
<keyword evidence="3 6" id="KW-0812">Transmembrane</keyword>
<dbReference type="EMBL" id="AP023366">
    <property type="protein sequence ID" value="BCJ86296.1"/>
    <property type="molecule type" value="Genomic_DNA"/>
</dbReference>
<comment type="subcellular location">
    <subcellularLocation>
        <location evidence="1">Membrane</location>
        <topology evidence="1">Multi-pass membrane protein</topology>
    </subcellularLocation>
</comment>
<dbReference type="AlphaFoldDB" id="A0A7I8DBS8"/>
<dbReference type="PANTHER" id="PTHR21716:SF15">
    <property type="entry name" value="TRANSPORT PROTEIN YRRI-RELATED"/>
    <property type="match status" value="1"/>
</dbReference>
<evidence type="ECO:0000256" key="4">
    <source>
        <dbReference type="ARBA" id="ARBA00022989"/>
    </source>
</evidence>
<sequence length="355" mass="39127">MMERSPRNRSIDIALLVLIVLGCVYLLTQMSGLLLGIWIVLRAVLTPFLIAVMISYLLNPIVSRLVERGVPRGVSVLIIYVVFFTLLGVVLVNSIPVFIKQLKEFVESLPAIVEQVESWNKSLDSGARAMPDAVHKAIDANLLRFEEAVTEYITNFMGSLGSTVGQLLMAMIIPFLVFYMLKDLKVMERTVFIIFPVKRRRELVDLFKSIDEALGNYIRGQLIVMLAVGTLVYVGYLIIGMPYSLMLALLVGITNIIPYVGPFIGAAPAVILALTISPLMALKVTIVNLIVQQLEGNVISPQIVSKSLNLHPLVIILALLLGGEVGGIMGLILAVPIVAVMKVILEHMVEHYVRR</sequence>
<name>A0A7I8DBS8_9BACL</name>
<comment type="similarity">
    <text evidence="2">Belongs to the autoinducer-2 exporter (AI-2E) (TC 2.A.86) family.</text>
</comment>
<keyword evidence="8" id="KW-1185">Reference proteome</keyword>
<feature type="transmembrane region" description="Helical" evidence="6">
    <location>
        <begin position="12"/>
        <end position="28"/>
    </location>
</feature>
<gene>
    <name evidence="7" type="primary">yrrI</name>
    <name evidence="7" type="ORF">skT53_12810</name>
</gene>
<protein>
    <submittedName>
        <fullName evidence="7">UPF0118 membrane protein YrrI</fullName>
    </submittedName>
</protein>
<dbReference type="GO" id="GO:0005886">
    <property type="term" value="C:plasma membrane"/>
    <property type="evidence" value="ECO:0007669"/>
    <property type="project" value="UniProtKB-SubCell"/>
</dbReference>
<feature type="transmembrane region" description="Helical" evidence="6">
    <location>
        <begin position="263"/>
        <end position="291"/>
    </location>
</feature>